<protein>
    <recommendedName>
        <fullName evidence="8">Thioredoxin domain-containing protein</fullName>
    </recommendedName>
</protein>
<dbReference type="EMBL" id="RWJN01000065">
    <property type="protein sequence ID" value="TCD68480.1"/>
    <property type="molecule type" value="Genomic_DNA"/>
</dbReference>
<evidence type="ECO:0000256" key="1">
    <source>
        <dbReference type="ARBA" id="ARBA00004613"/>
    </source>
</evidence>
<dbReference type="GO" id="GO:0005576">
    <property type="term" value="C:extracellular region"/>
    <property type="evidence" value="ECO:0007669"/>
    <property type="project" value="UniProtKB-SubCell"/>
</dbReference>
<feature type="compositionally biased region" description="Basic and acidic residues" evidence="4">
    <location>
        <begin position="290"/>
        <end position="305"/>
    </location>
</feature>
<evidence type="ECO:0000256" key="3">
    <source>
        <dbReference type="ARBA" id="ARBA00022525"/>
    </source>
</evidence>
<dbReference type="GO" id="GO:0005179">
    <property type="term" value="F:hormone activity"/>
    <property type="evidence" value="ECO:0007669"/>
    <property type="project" value="InterPro"/>
</dbReference>
<sequence>MKLASFSLALLALTSSVSAQYFSEGWAPGKAVTDEPPPPAATPGTGGAQPAAQQQGGGGLQSAFDLTKVLESETMSKLFSRFGINITAQIEAARAQGANTWDSRIPLITDDNYDDVVVKEVLTEEEEENRLWFIVITGQNTARGAMSKALDESFDSAYNTSIIAGDLPDVRWGRIDYLNVTYLTTKWNVWQVPYLVLIRDHGQTLYFYQANSARLTAEVIRSFLLEENWKGTHPWKTPFSPGGNYEFVLHYFAFGLQHLYFYLVKLPRWVLMIASGAVATLVMRLMHRNPESEVPKPEEKTEEKTQAPPAPKADATETKAASTSTPKKSSAKSRKGGKK</sequence>
<comment type="similarity">
    <text evidence="2">Belongs to the GnRH family.</text>
</comment>
<dbReference type="OrthoDB" id="2502001at2759"/>
<reference evidence="6 7" key="1">
    <citation type="submission" date="2018-11" db="EMBL/GenBank/DDBJ databases">
        <title>Genome assembly of Steccherinum ochraceum LE-BIN_3174, the white-rot fungus of the Steccherinaceae family (The Residual Polyporoid clade, Polyporales, Basidiomycota).</title>
        <authorList>
            <person name="Fedorova T.V."/>
            <person name="Glazunova O.A."/>
            <person name="Landesman E.O."/>
            <person name="Moiseenko K.V."/>
            <person name="Psurtseva N.V."/>
            <person name="Savinova O.S."/>
            <person name="Shakhova N.V."/>
            <person name="Tyazhelova T.V."/>
            <person name="Vasina D.V."/>
        </authorList>
    </citation>
    <scope>NUCLEOTIDE SEQUENCE [LARGE SCALE GENOMIC DNA]</scope>
    <source>
        <strain evidence="6 7">LE-BIN_3174</strain>
    </source>
</reference>
<dbReference type="PROSITE" id="PS00473">
    <property type="entry name" value="GNRH"/>
    <property type="match status" value="1"/>
</dbReference>
<evidence type="ECO:0000256" key="2">
    <source>
        <dbReference type="ARBA" id="ARBA00010968"/>
    </source>
</evidence>
<comment type="caution">
    <text evidence="6">The sequence shown here is derived from an EMBL/GenBank/DDBJ whole genome shotgun (WGS) entry which is preliminary data.</text>
</comment>
<evidence type="ECO:0000313" key="6">
    <source>
        <dbReference type="EMBL" id="TCD68480.1"/>
    </source>
</evidence>
<dbReference type="STRING" id="92696.A0A4R0RIR6"/>
<feature type="chain" id="PRO_5020903211" description="Thioredoxin domain-containing protein" evidence="5">
    <location>
        <begin position="20"/>
        <end position="339"/>
    </location>
</feature>
<keyword evidence="3" id="KW-0964">Secreted</keyword>
<proteinExistence type="inferred from homology"/>
<comment type="subcellular location">
    <subcellularLocation>
        <location evidence="1">Secreted</location>
    </subcellularLocation>
</comment>
<keyword evidence="5" id="KW-0732">Signal</keyword>
<keyword evidence="7" id="KW-1185">Reference proteome</keyword>
<evidence type="ECO:0000313" key="7">
    <source>
        <dbReference type="Proteomes" id="UP000292702"/>
    </source>
</evidence>
<evidence type="ECO:0000256" key="5">
    <source>
        <dbReference type="SAM" id="SignalP"/>
    </source>
</evidence>
<feature type="region of interest" description="Disordered" evidence="4">
    <location>
        <begin position="290"/>
        <end position="339"/>
    </location>
</feature>
<feature type="region of interest" description="Disordered" evidence="4">
    <location>
        <begin position="28"/>
        <end position="59"/>
    </location>
</feature>
<evidence type="ECO:0000256" key="4">
    <source>
        <dbReference type="SAM" id="MobiDB-lite"/>
    </source>
</evidence>
<dbReference type="InterPro" id="IPR002012">
    <property type="entry name" value="GnRH"/>
</dbReference>
<organism evidence="6 7">
    <name type="scientific">Steccherinum ochraceum</name>
    <dbReference type="NCBI Taxonomy" id="92696"/>
    <lineage>
        <taxon>Eukaryota</taxon>
        <taxon>Fungi</taxon>
        <taxon>Dikarya</taxon>
        <taxon>Basidiomycota</taxon>
        <taxon>Agaricomycotina</taxon>
        <taxon>Agaricomycetes</taxon>
        <taxon>Polyporales</taxon>
        <taxon>Steccherinaceae</taxon>
        <taxon>Steccherinum</taxon>
    </lineage>
</organism>
<dbReference type="Proteomes" id="UP000292702">
    <property type="component" value="Unassembled WGS sequence"/>
</dbReference>
<feature type="compositionally biased region" description="Low complexity" evidence="4">
    <location>
        <begin position="318"/>
        <end position="328"/>
    </location>
</feature>
<accession>A0A4R0RIR6</accession>
<feature type="compositionally biased region" description="Basic residues" evidence="4">
    <location>
        <begin position="329"/>
        <end position="339"/>
    </location>
</feature>
<name>A0A4R0RIR6_9APHY</name>
<dbReference type="AlphaFoldDB" id="A0A4R0RIR6"/>
<evidence type="ECO:0008006" key="8">
    <source>
        <dbReference type="Google" id="ProtNLM"/>
    </source>
</evidence>
<gene>
    <name evidence="6" type="ORF">EIP91_010655</name>
</gene>
<feature type="signal peptide" evidence="5">
    <location>
        <begin position="1"/>
        <end position="19"/>
    </location>
</feature>